<feature type="transmembrane region" description="Helical" evidence="8">
    <location>
        <begin position="410"/>
        <end position="430"/>
    </location>
</feature>
<organism evidence="9">
    <name type="scientific">Guillardia theta (strain CCMP2712)</name>
    <name type="common">Cryptophyte</name>
    <dbReference type="NCBI Taxonomy" id="905079"/>
    <lineage>
        <taxon>Eukaryota</taxon>
        <taxon>Cryptophyceae</taxon>
        <taxon>Pyrenomonadales</taxon>
        <taxon>Geminigeraceae</taxon>
        <taxon>Guillardia</taxon>
    </lineage>
</organism>
<dbReference type="GeneID" id="17298649"/>
<dbReference type="PaxDb" id="55529-EKX42116"/>
<dbReference type="PANTHER" id="PTHR46154:SF4">
    <property type="entry name" value="UREA ACTIVE TRANSPORTER"/>
    <property type="match status" value="1"/>
</dbReference>
<evidence type="ECO:0000256" key="8">
    <source>
        <dbReference type="SAM" id="Phobius"/>
    </source>
</evidence>
<proteinExistence type="inferred from homology"/>
<keyword evidence="5 8" id="KW-1133">Transmembrane helix</keyword>
<evidence type="ECO:0000256" key="2">
    <source>
        <dbReference type="ARBA" id="ARBA00006434"/>
    </source>
</evidence>
<reference evidence="9 11" key="1">
    <citation type="journal article" date="2012" name="Nature">
        <title>Algal genomes reveal evolutionary mosaicism and the fate of nucleomorphs.</title>
        <authorList>
            <consortium name="DOE Joint Genome Institute"/>
            <person name="Curtis B.A."/>
            <person name="Tanifuji G."/>
            <person name="Burki F."/>
            <person name="Gruber A."/>
            <person name="Irimia M."/>
            <person name="Maruyama S."/>
            <person name="Arias M.C."/>
            <person name="Ball S.G."/>
            <person name="Gile G.H."/>
            <person name="Hirakawa Y."/>
            <person name="Hopkins J.F."/>
            <person name="Kuo A."/>
            <person name="Rensing S.A."/>
            <person name="Schmutz J."/>
            <person name="Symeonidi A."/>
            <person name="Elias M."/>
            <person name="Eveleigh R.J."/>
            <person name="Herman E.K."/>
            <person name="Klute M.J."/>
            <person name="Nakayama T."/>
            <person name="Obornik M."/>
            <person name="Reyes-Prieto A."/>
            <person name="Armbrust E.V."/>
            <person name="Aves S.J."/>
            <person name="Beiko R.G."/>
            <person name="Coutinho P."/>
            <person name="Dacks J.B."/>
            <person name="Durnford D.G."/>
            <person name="Fast N.M."/>
            <person name="Green B.R."/>
            <person name="Grisdale C.J."/>
            <person name="Hempel F."/>
            <person name="Henrissat B."/>
            <person name="Hoppner M.P."/>
            <person name="Ishida K."/>
            <person name="Kim E."/>
            <person name="Koreny L."/>
            <person name="Kroth P.G."/>
            <person name="Liu Y."/>
            <person name="Malik S.B."/>
            <person name="Maier U.G."/>
            <person name="McRose D."/>
            <person name="Mock T."/>
            <person name="Neilson J.A."/>
            <person name="Onodera N.T."/>
            <person name="Poole A.M."/>
            <person name="Pritham E.J."/>
            <person name="Richards T.A."/>
            <person name="Rocap G."/>
            <person name="Roy S.W."/>
            <person name="Sarai C."/>
            <person name="Schaack S."/>
            <person name="Shirato S."/>
            <person name="Slamovits C.H."/>
            <person name="Spencer D.F."/>
            <person name="Suzuki S."/>
            <person name="Worden A.Z."/>
            <person name="Zauner S."/>
            <person name="Barry K."/>
            <person name="Bell C."/>
            <person name="Bharti A.K."/>
            <person name="Crow J.A."/>
            <person name="Grimwood J."/>
            <person name="Kramer R."/>
            <person name="Lindquist E."/>
            <person name="Lucas S."/>
            <person name="Salamov A."/>
            <person name="McFadden G.I."/>
            <person name="Lane C.E."/>
            <person name="Keeling P.J."/>
            <person name="Gray M.W."/>
            <person name="Grigoriev I.V."/>
            <person name="Archibald J.M."/>
        </authorList>
    </citation>
    <scope>NUCLEOTIDE SEQUENCE</scope>
    <source>
        <strain evidence="9 11">CCMP2712</strain>
    </source>
</reference>
<dbReference type="RefSeq" id="XP_005829096.1">
    <property type="nucleotide sequence ID" value="XM_005829039.1"/>
</dbReference>
<dbReference type="OMA" id="MTATWIW"/>
<evidence type="ECO:0000313" key="11">
    <source>
        <dbReference type="Proteomes" id="UP000011087"/>
    </source>
</evidence>
<protein>
    <recommendedName>
        <fullName evidence="12">Urea transporter</fullName>
    </recommendedName>
</protein>
<dbReference type="CDD" id="cd11476">
    <property type="entry name" value="SLC5sbd_DUR3"/>
    <property type="match status" value="1"/>
</dbReference>
<dbReference type="OrthoDB" id="6132759at2759"/>
<reference evidence="11" key="2">
    <citation type="submission" date="2012-11" db="EMBL/GenBank/DDBJ databases">
        <authorList>
            <person name="Kuo A."/>
            <person name="Curtis B.A."/>
            <person name="Tanifuji G."/>
            <person name="Burki F."/>
            <person name="Gruber A."/>
            <person name="Irimia M."/>
            <person name="Maruyama S."/>
            <person name="Arias M.C."/>
            <person name="Ball S.G."/>
            <person name="Gile G.H."/>
            <person name="Hirakawa Y."/>
            <person name="Hopkins J.F."/>
            <person name="Rensing S.A."/>
            <person name="Schmutz J."/>
            <person name="Symeonidi A."/>
            <person name="Elias M."/>
            <person name="Eveleigh R.J."/>
            <person name="Herman E.K."/>
            <person name="Klute M.J."/>
            <person name="Nakayama T."/>
            <person name="Obornik M."/>
            <person name="Reyes-Prieto A."/>
            <person name="Armbrust E.V."/>
            <person name="Aves S.J."/>
            <person name="Beiko R.G."/>
            <person name="Coutinho P."/>
            <person name="Dacks J.B."/>
            <person name="Durnford D.G."/>
            <person name="Fast N.M."/>
            <person name="Green B.R."/>
            <person name="Grisdale C."/>
            <person name="Hempe F."/>
            <person name="Henrissat B."/>
            <person name="Hoppner M.P."/>
            <person name="Ishida K.-I."/>
            <person name="Kim E."/>
            <person name="Koreny L."/>
            <person name="Kroth P.G."/>
            <person name="Liu Y."/>
            <person name="Malik S.-B."/>
            <person name="Maier U.G."/>
            <person name="McRose D."/>
            <person name="Mock T."/>
            <person name="Neilson J.A."/>
            <person name="Onodera N.T."/>
            <person name="Poole A.M."/>
            <person name="Pritham E.J."/>
            <person name="Richards T.A."/>
            <person name="Rocap G."/>
            <person name="Roy S.W."/>
            <person name="Sarai C."/>
            <person name="Schaack S."/>
            <person name="Shirato S."/>
            <person name="Slamovits C.H."/>
            <person name="Spencer D.F."/>
            <person name="Suzuki S."/>
            <person name="Worden A.Z."/>
            <person name="Zauner S."/>
            <person name="Barry K."/>
            <person name="Bell C."/>
            <person name="Bharti A.K."/>
            <person name="Crow J.A."/>
            <person name="Grimwood J."/>
            <person name="Kramer R."/>
            <person name="Lindquist E."/>
            <person name="Lucas S."/>
            <person name="Salamov A."/>
            <person name="McFadden G.I."/>
            <person name="Lane C.E."/>
            <person name="Keeling P.J."/>
            <person name="Gray M.W."/>
            <person name="Grigoriev I.V."/>
            <person name="Archibald J.M."/>
        </authorList>
    </citation>
    <scope>NUCLEOTIDE SEQUENCE</scope>
    <source>
        <strain evidence="11">CCMP2712</strain>
    </source>
</reference>
<feature type="transmembrane region" description="Helical" evidence="8">
    <location>
        <begin position="442"/>
        <end position="465"/>
    </location>
</feature>
<keyword evidence="11" id="KW-1185">Reference proteome</keyword>
<dbReference type="KEGG" id="gtt:GUITHDRAFT_74268"/>
<dbReference type="GO" id="GO:0015204">
    <property type="term" value="F:urea transmembrane transporter activity"/>
    <property type="evidence" value="ECO:0007669"/>
    <property type="project" value="InterPro"/>
</dbReference>
<dbReference type="Proteomes" id="UP000011087">
    <property type="component" value="Unassembled WGS sequence"/>
</dbReference>
<keyword evidence="3" id="KW-0813">Transport</keyword>
<feature type="transmembrane region" description="Helical" evidence="8">
    <location>
        <begin position="326"/>
        <end position="348"/>
    </location>
</feature>
<evidence type="ECO:0000256" key="3">
    <source>
        <dbReference type="ARBA" id="ARBA00022448"/>
    </source>
</evidence>
<feature type="non-terminal residue" evidence="9">
    <location>
        <position position="1"/>
    </location>
</feature>
<feature type="transmembrane region" description="Helical" evidence="8">
    <location>
        <begin position="284"/>
        <end position="306"/>
    </location>
</feature>
<dbReference type="EMBL" id="JH993019">
    <property type="protein sequence ID" value="EKX42116.1"/>
    <property type="molecule type" value="Genomic_DNA"/>
</dbReference>
<evidence type="ECO:0000313" key="9">
    <source>
        <dbReference type="EMBL" id="EKX42116.1"/>
    </source>
</evidence>
<dbReference type="AlphaFoldDB" id="L1J0S5"/>
<gene>
    <name evidence="9" type="ORF">GUITHDRAFT_74268</name>
</gene>
<feature type="transmembrane region" description="Helical" evidence="8">
    <location>
        <begin position="242"/>
        <end position="264"/>
    </location>
</feature>
<dbReference type="Pfam" id="PF00474">
    <property type="entry name" value="SSF"/>
    <property type="match status" value="1"/>
</dbReference>
<dbReference type="GO" id="GO:0005886">
    <property type="term" value="C:plasma membrane"/>
    <property type="evidence" value="ECO:0007669"/>
    <property type="project" value="TreeGrafter"/>
</dbReference>
<dbReference type="Gene3D" id="1.20.1730.10">
    <property type="entry name" value="Sodium/glucose cotransporter"/>
    <property type="match status" value="1"/>
</dbReference>
<accession>L1J0S5</accession>
<feature type="transmembrane region" description="Helical" evidence="8">
    <location>
        <begin position="500"/>
        <end position="522"/>
    </location>
</feature>
<dbReference type="InterPro" id="IPR031155">
    <property type="entry name" value="DUR"/>
</dbReference>
<feature type="transmembrane region" description="Helical" evidence="8">
    <location>
        <begin position="477"/>
        <end position="493"/>
    </location>
</feature>
<dbReference type="PANTHER" id="PTHR46154">
    <property type="match status" value="1"/>
</dbReference>
<evidence type="ECO:0000256" key="4">
    <source>
        <dbReference type="ARBA" id="ARBA00022692"/>
    </source>
</evidence>
<dbReference type="PROSITE" id="PS50283">
    <property type="entry name" value="NA_SOLUT_SYMP_3"/>
    <property type="match status" value="1"/>
</dbReference>
<comment type="subcellular location">
    <subcellularLocation>
        <location evidence="1">Membrane</location>
        <topology evidence="1">Multi-pass membrane protein</topology>
    </subcellularLocation>
</comment>
<dbReference type="InterPro" id="IPR001734">
    <property type="entry name" value="Na/solute_symporter"/>
</dbReference>
<comment type="similarity">
    <text evidence="2 7">Belongs to the sodium:solute symporter (SSF) (TC 2.A.21) family.</text>
</comment>
<dbReference type="eggNOG" id="KOG2348">
    <property type="taxonomic scope" value="Eukaryota"/>
</dbReference>
<feature type="transmembrane region" description="Helical" evidence="8">
    <location>
        <begin position="97"/>
        <end position="117"/>
    </location>
</feature>
<reference evidence="10" key="3">
    <citation type="submission" date="2016-03" db="UniProtKB">
        <authorList>
            <consortium name="EnsemblProtists"/>
        </authorList>
    </citation>
    <scope>IDENTIFICATION</scope>
</reference>
<sequence length="634" mass="67443">YDGRCSFFGGKPALPEGLGWFIILGLGTIFAILTSIMVWIGNRGMESESATSEHFTSAGRTITAGLTASDVVSKWTWAATLLQSSNVAFQYGVSGPFWYASGATIQIILFAILAIEIKRKCPAIHTILEIVLVRWGTAAHLTFLFFCLLTNLIVTAMLILGGSAVINALTGVNTYAACFIIPLSTVGYTAFGGLKGETLFYPAAIYAGPSDLGSTDKVWENLKAITLKNPITGNLHGSPLTIWSRGGLIFGIANIIGNFGTVFVDQSYWQGAVACKPSATWKGYMLGGMAWFAIPFSMATTLGLAARALDLPITMSEAGSGLVPPAVALHVMGQGGAFLIVLQLFLAVTSTANSEQLAVASLFAYDVYKRYFRPQASGTDIIFVSRVAVLGWGIFSGVIAIILFELEIGLGWVYVAMGNFIGSAVFPLAACLTWKDCSATGAICGAFAGLAAAMITWLVIADTYYGEVNVANMGSDYAFLGGNLMALFISPMFTKSYFGFWVAIAFIWGHVAAIITVIYPIWEVRQDIYDVLMGGKRHVPGTDTLFALLLSSSSFLSSSSSSPTLSSSSFLYSSNLVHGLTLNQINPSPKFRCTVSTSTLCTGQRSGRMCSPTTASRWERTGLSEAIADDAAAG</sequence>
<evidence type="ECO:0000256" key="7">
    <source>
        <dbReference type="RuleBase" id="RU362091"/>
    </source>
</evidence>
<dbReference type="InterPro" id="IPR038377">
    <property type="entry name" value="Na/Glc_symporter_sf"/>
</dbReference>
<keyword evidence="6 8" id="KW-0472">Membrane</keyword>
<evidence type="ECO:0000256" key="6">
    <source>
        <dbReference type="ARBA" id="ARBA00023136"/>
    </source>
</evidence>
<dbReference type="EnsemblProtists" id="EKX42116">
    <property type="protein sequence ID" value="EKX42116"/>
    <property type="gene ID" value="GUITHDRAFT_74268"/>
</dbReference>
<evidence type="ECO:0008006" key="12">
    <source>
        <dbReference type="Google" id="ProtNLM"/>
    </source>
</evidence>
<dbReference type="STRING" id="905079.L1J0S5"/>
<evidence type="ECO:0000256" key="1">
    <source>
        <dbReference type="ARBA" id="ARBA00004141"/>
    </source>
</evidence>
<evidence type="ECO:0000313" key="10">
    <source>
        <dbReference type="EnsemblProtists" id="EKX42116"/>
    </source>
</evidence>
<feature type="transmembrane region" description="Helical" evidence="8">
    <location>
        <begin position="20"/>
        <end position="40"/>
    </location>
</feature>
<feature type="transmembrane region" description="Helical" evidence="8">
    <location>
        <begin position="137"/>
        <end position="160"/>
    </location>
</feature>
<dbReference type="HOGENOM" id="CLU_010778_1_1_1"/>
<name>L1J0S5_GUITC</name>
<feature type="transmembrane region" description="Helical" evidence="8">
    <location>
        <begin position="172"/>
        <end position="191"/>
    </location>
</feature>
<evidence type="ECO:0000256" key="5">
    <source>
        <dbReference type="ARBA" id="ARBA00022989"/>
    </source>
</evidence>
<feature type="transmembrane region" description="Helical" evidence="8">
    <location>
        <begin position="383"/>
        <end position="404"/>
    </location>
</feature>
<keyword evidence="4 8" id="KW-0812">Transmembrane</keyword>